<comment type="caution">
    <text evidence="2">The sequence shown here is derived from an EMBL/GenBank/DDBJ whole genome shotgun (WGS) entry which is preliminary data.</text>
</comment>
<dbReference type="OrthoDB" id="4225390at2"/>
<dbReference type="Proteomes" id="UP000014139">
    <property type="component" value="Unassembled WGS sequence"/>
</dbReference>
<evidence type="ECO:0000313" key="3">
    <source>
        <dbReference type="Proteomes" id="UP000014139"/>
    </source>
</evidence>
<dbReference type="EMBL" id="AOUO01000213">
    <property type="protein sequence ID" value="EOD67517.1"/>
    <property type="molecule type" value="Genomic_DNA"/>
</dbReference>
<gene>
    <name evidence="2" type="ORF">H480_16296</name>
</gene>
<feature type="domain" description="DUF397" evidence="1">
    <location>
        <begin position="10"/>
        <end position="62"/>
    </location>
</feature>
<protein>
    <recommendedName>
        <fullName evidence="1">DUF397 domain-containing protein</fullName>
    </recommendedName>
</protein>
<proteinExistence type="predicted"/>
<dbReference type="eggNOG" id="ENOG502ZRIQ">
    <property type="taxonomic scope" value="Bacteria"/>
</dbReference>
<keyword evidence="3" id="KW-1185">Reference proteome</keyword>
<evidence type="ECO:0000313" key="2">
    <source>
        <dbReference type="EMBL" id="EOD67517.1"/>
    </source>
</evidence>
<dbReference type="PATRIC" id="fig|1292037.4.peg.3115"/>
<evidence type="ECO:0000259" key="1">
    <source>
        <dbReference type="Pfam" id="PF04149"/>
    </source>
</evidence>
<sequence length="71" mass="7521">MSFEGLADVVWRKSSFSGDTGGECVEVAALGDGSVAVRNSKAPEAGTIFFTREEMAAWVQGCRAGEFDDLT</sequence>
<dbReference type="AlphaFoldDB" id="R1G7Y0"/>
<dbReference type="RefSeq" id="WP_003081920.1">
    <property type="nucleotide sequence ID" value="NZ_AOUO01000213.1"/>
</dbReference>
<dbReference type="InterPro" id="IPR007278">
    <property type="entry name" value="DUF397"/>
</dbReference>
<reference evidence="2 3" key="1">
    <citation type="submission" date="2013-02" db="EMBL/GenBank/DDBJ databases">
        <title>Draft genome sequence of Amycolatopsis vancoresmycina strain DSM 44592T.</title>
        <authorList>
            <person name="Kumar S."/>
            <person name="Kaur N."/>
            <person name="Kaur C."/>
            <person name="Raghava G.P.S."/>
            <person name="Mayilraj S."/>
        </authorList>
    </citation>
    <scope>NUCLEOTIDE SEQUENCE [LARGE SCALE GENOMIC DNA]</scope>
    <source>
        <strain evidence="2 3">DSM 44592</strain>
    </source>
</reference>
<name>R1G7Y0_9PSEU</name>
<accession>R1G7Y0</accession>
<dbReference type="Pfam" id="PF04149">
    <property type="entry name" value="DUF397"/>
    <property type="match status" value="1"/>
</dbReference>
<organism evidence="2 3">
    <name type="scientific">Amycolatopsis vancoresmycina DSM 44592</name>
    <dbReference type="NCBI Taxonomy" id="1292037"/>
    <lineage>
        <taxon>Bacteria</taxon>
        <taxon>Bacillati</taxon>
        <taxon>Actinomycetota</taxon>
        <taxon>Actinomycetes</taxon>
        <taxon>Pseudonocardiales</taxon>
        <taxon>Pseudonocardiaceae</taxon>
        <taxon>Amycolatopsis</taxon>
    </lineage>
</organism>